<evidence type="ECO:0000256" key="5">
    <source>
        <dbReference type="ARBA" id="ARBA00022741"/>
    </source>
</evidence>
<dbReference type="EC" id="2.7.10.2" evidence="15"/>
<dbReference type="PANTHER" id="PTHR24418">
    <property type="entry name" value="TYROSINE-PROTEIN KINASE"/>
    <property type="match status" value="1"/>
</dbReference>
<dbReference type="InterPro" id="IPR036028">
    <property type="entry name" value="SH3-like_dom_sf"/>
</dbReference>
<evidence type="ECO:0000256" key="11">
    <source>
        <dbReference type="ARBA" id="ARBA00051245"/>
    </source>
</evidence>
<feature type="compositionally biased region" description="Basic and acidic residues" evidence="16">
    <location>
        <begin position="528"/>
        <end position="544"/>
    </location>
</feature>
<evidence type="ECO:0000256" key="6">
    <source>
        <dbReference type="ARBA" id="ARBA00022777"/>
    </source>
</evidence>
<evidence type="ECO:0000256" key="10">
    <source>
        <dbReference type="ARBA" id="ARBA00023288"/>
    </source>
</evidence>
<dbReference type="GO" id="GO:0004715">
    <property type="term" value="F:non-membrane spanning protein tyrosine kinase activity"/>
    <property type="evidence" value="ECO:0007669"/>
    <property type="project" value="UniProtKB-EC"/>
</dbReference>
<dbReference type="Gene3D" id="1.10.510.10">
    <property type="entry name" value="Transferase(Phosphotransferase) domain 1"/>
    <property type="match status" value="1"/>
</dbReference>
<keyword evidence="8 12" id="KW-0727">SH2 domain</keyword>
<dbReference type="InterPro" id="IPR011009">
    <property type="entry name" value="Kinase-like_dom_sf"/>
</dbReference>
<dbReference type="SUPFAM" id="SSF55550">
    <property type="entry name" value="SH2 domain"/>
    <property type="match status" value="1"/>
</dbReference>
<keyword evidence="4" id="KW-0519">Myristate</keyword>
<dbReference type="FunFam" id="1.10.510.10:FF:000399">
    <property type="entry name" value="Tyrosine-protein kinase"/>
    <property type="match status" value="1"/>
</dbReference>
<dbReference type="SMART" id="SM00252">
    <property type="entry name" value="SH2"/>
    <property type="match status" value="1"/>
</dbReference>
<dbReference type="Pfam" id="PF14604">
    <property type="entry name" value="SH3_9"/>
    <property type="match status" value="1"/>
</dbReference>
<dbReference type="Ensembl" id="ENSAMXT00005055937.1">
    <property type="protein sequence ID" value="ENSAMXP00005051667.1"/>
    <property type="gene ID" value="ENSAMXG00005023318.1"/>
</dbReference>
<evidence type="ECO:0000256" key="9">
    <source>
        <dbReference type="ARBA" id="ARBA00023137"/>
    </source>
</evidence>
<dbReference type="Gene3D" id="3.30.505.10">
    <property type="entry name" value="SH2 domain"/>
    <property type="match status" value="1"/>
</dbReference>
<proteinExistence type="inferred from homology"/>
<dbReference type="Proteomes" id="UP000694621">
    <property type="component" value="Unplaced"/>
</dbReference>
<comment type="similarity">
    <text evidence="15">Belongs to the protein kinase superfamily. Tyr protein kinase family.</text>
</comment>
<feature type="domain" description="SH2" evidence="17">
    <location>
        <begin position="149"/>
        <end position="230"/>
    </location>
</feature>
<dbReference type="InterPro" id="IPR001245">
    <property type="entry name" value="Ser-Thr/Tyr_kinase_cat_dom"/>
</dbReference>
<evidence type="ECO:0000256" key="4">
    <source>
        <dbReference type="ARBA" id="ARBA00022707"/>
    </source>
</evidence>
<dbReference type="OrthoDB" id="4062651at2759"/>
<evidence type="ECO:0000256" key="7">
    <source>
        <dbReference type="ARBA" id="ARBA00022840"/>
    </source>
</evidence>
<dbReference type="PROSITE" id="PS00107">
    <property type="entry name" value="PROTEIN_KINASE_ATP"/>
    <property type="match status" value="1"/>
</dbReference>
<organism evidence="20 21">
    <name type="scientific">Astyanax mexicanus</name>
    <name type="common">Blind cave fish</name>
    <name type="synonym">Astyanax fasciatus mexicanus</name>
    <dbReference type="NCBI Taxonomy" id="7994"/>
    <lineage>
        <taxon>Eukaryota</taxon>
        <taxon>Metazoa</taxon>
        <taxon>Chordata</taxon>
        <taxon>Craniata</taxon>
        <taxon>Vertebrata</taxon>
        <taxon>Euteleostomi</taxon>
        <taxon>Actinopterygii</taxon>
        <taxon>Neopterygii</taxon>
        <taxon>Teleostei</taxon>
        <taxon>Ostariophysi</taxon>
        <taxon>Characiformes</taxon>
        <taxon>Characoidei</taxon>
        <taxon>Acestrorhamphidae</taxon>
        <taxon>Acestrorhamphinae</taxon>
        <taxon>Astyanax</taxon>
    </lineage>
</organism>
<dbReference type="GO" id="GO:0005524">
    <property type="term" value="F:ATP binding"/>
    <property type="evidence" value="ECO:0007669"/>
    <property type="project" value="UniProtKB-UniRule"/>
</dbReference>
<dbReference type="SUPFAM" id="SSF50044">
    <property type="entry name" value="SH3-domain"/>
    <property type="match status" value="1"/>
</dbReference>
<feature type="domain" description="Protein kinase" evidence="19">
    <location>
        <begin position="259"/>
        <end position="517"/>
    </location>
</feature>
<dbReference type="InterPro" id="IPR000719">
    <property type="entry name" value="Prot_kinase_dom"/>
</dbReference>
<dbReference type="PRINTS" id="PR00109">
    <property type="entry name" value="TYRKINASE"/>
</dbReference>
<keyword evidence="3 15" id="KW-0808">Transferase</keyword>
<dbReference type="Gene3D" id="3.30.200.20">
    <property type="entry name" value="Phosphorylase Kinase, domain 1"/>
    <property type="match status" value="1"/>
</dbReference>
<dbReference type="InterPro" id="IPR001452">
    <property type="entry name" value="SH3_domain"/>
</dbReference>
<dbReference type="Pfam" id="PF07714">
    <property type="entry name" value="PK_Tyr_Ser-Thr"/>
    <property type="match status" value="1"/>
</dbReference>
<feature type="compositionally biased region" description="Pro residues" evidence="16">
    <location>
        <begin position="66"/>
        <end position="77"/>
    </location>
</feature>
<dbReference type="SMART" id="SM00326">
    <property type="entry name" value="SH3"/>
    <property type="match status" value="1"/>
</dbReference>
<keyword evidence="5 14" id="KW-0547">Nucleotide-binding</keyword>
<dbReference type="AlphaFoldDB" id="A0A8B9LFJ6"/>
<name>A0A8B9LFJ6_ASTMX</name>
<dbReference type="PRINTS" id="PR00401">
    <property type="entry name" value="SH2DOMAIN"/>
</dbReference>
<feature type="region of interest" description="Disordered" evidence="16">
    <location>
        <begin position="524"/>
        <end position="544"/>
    </location>
</feature>
<evidence type="ECO:0000256" key="3">
    <source>
        <dbReference type="ARBA" id="ARBA00022679"/>
    </source>
</evidence>
<keyword evidence="2" id="KW-0597">Phosphoprotein</keyword>
<dbReference type="InterPro" id="IPR000980">
    <property type="entry name" value="SH2"/>
</dbReference>
<evidence type="ECO:0000256" key="13">
    <source>
        <dbReference type="PROSITE-ProRule" id="PRU00192"/>
    </source>
</evidence>
<evidence type="ECO:0000256" key="16">
    <source>
        <dbReference type="SAM" id="MobiDB-lite"/>
    </source>
</evidence>
<sequence>MKGPEGEARCPCPSLQSLQTLLSSLFTQAEKKKEEEEEEGEAAEQRDGDSNSENPEIGTYNYTQPPTQPPTAQPADPPAARALYKALWSFQGRTVDELSFQTGDSFRMLQQEGEWCRVEKISPQGLIQAEGFVPSNYLAKEQTLEEQPWYFGSLNRLETQKLLLAAGNKVGAFLLRRSERDEVGCVLSVRLSDKEVKHFKVYEDEEGFYVDPDSTFPGLEQLVEHYKSHPLHTGECPEPKPQDLSHNTVDDWELPKEEFALEEQLGSGFFADVYRGTWKGMVKVAVKILKNNDSLDHREFQLETQMLKKLRHRHLITLFAICTTNVPYYIITELMEKGNLLNVLRGQEGRNLEPHALTDMASQVADGMAYLEEKNSIHRDLAARNVLVGEDNLCKVADFGLARVIKEPFYLSEEKKIPYKWSAPEAISHGRFSNKSDVWSFGILLYEIFTYGGSPYPSHNNHEVFYLISSGYRMPAPPKCPPHIYDLMLKCWRESAEERPDFSEVLDYLENVSHYWTVSGNNCSDPAEGSKIEESREESVDQPE</sequence>
<feature type="domain" description="SH3" evidence="18">
    <location>
        <begin position="79"/>
        <end position="143"/>
    </location>
</feature>
<evidence type="ECO:0000313" key="21">
    <source>
        <dbReference type="Proteomes" id="UP000694621"/>
    </source>
</evidence>
<evidence type="ECO:0000313" key="20">
    <source>
        <dbReference type="Ensembl" id="ENSAMXP00005051667.1"/>
    </source>
</evidence>
<feature type="region of interest" description="Disordered" evidence="16">
    <location>
        <begin position="23"/>
        <end position="78"/>
    </location>
</feature>
<dbReference type="InterPro" id="IPR020635">
    <property type="entry name" value="Tyr_kinase_cat_dom"/>
</dbReference>
<evidence type="ECO:0000256" key="12">
    <source>
        <dbReference type="PROSITE-ProRule" id="PRU00191"/>
    </source>
</evidence>
<accession>A0A8B9LFJ6</accession>
<dbReference type="Pfam" id="PF00017">
    <property type="entry name" value="SH2"/>
    <property type="match status" value="1"/>
</dbReference>
<evidence type="ECO:0000259" key="17">
    <source>
        <dbReference type="PROSITE" id="PS50001"/>
    </source>
</evidence>
<evidence type="ECO:0000256" key="1">
    <source>
        <dbReference type="ARBA" id="ARBA00022443"/>
    </source>
</evidence>
<dbReference type="SUPFAM" id="SSF56112">
    <property type="entry name" value="Protein kinase-like (PK-like)"/>
    <property type="match status" value="1"/>
</dbReference>
<comment type="catalytic activity">
    <reaction evidence="11 15">
        <text>L-tyrosyl-[protein] + ATP = O-phospho-L-tyrosyl-[protein] + ADP + H(+)</text>
        <dbReference type="Rhea" id="RHEA:10596"/>
        <dbReference type="Rhea" id="RHEA-COMP:10136"/>
        <dbReference type="Rhea" id="RHEA-COMP:20101"/>
        <dbReference type="ChEBI" id="CHEBI:15378"/>
        <dbReference type="ChEBI" id="CHEBI:30616"/>
        <dbReference type="ChEBI" id="CHEBI:46858"/>
        <dbReference type="ChEBI" id="CHEBI:61978"/>
        <dbReference type="ChEBI" id="CHEBI:456216"/>
        <dbReference type="EC" id="2.7.10.2"/>
    </reaction>
</comment>
<dbReference type="InterPro" id="IPR050198">
    <property type="entry name" value="Non-receptor_tyrosine_kinases"/>
</dbReference>
<evidence type="ECO:0000256" key="15">
    <source>
        <dbReference type="RuleBase" id="RU362096"/>
    </source>
</evidence>
<dbReference type="SMART" id="SM00219">
    <property type="entry name" value="TyrKc"/>
    <property type="match status" value="1"/>
</dbReference>
<evidence type="ECO:0000259" key="18">
    <source>
        <dbReference type="PROSITE" id="PS50002"/>
    </source>
</evidence>
<keyword evidence="1 13" id="KW-0728">SH3 domain</keyword>
<keyword evidence="10" id="KW-0449">Lipoprotein</keyword>
<evidence type="ECO:0000259" key="19">
    <source>
        <dbReference type="PROSITE" id="PS50011"/>
    </source>
</evidence>
<dbReference type="PROSITE" id="PS50002">
    <property type="entry name" value="SH3"/>
    <property type="match status" value="1"/>
</dbReference>
<dbReference type="InterPro" id="IPR036860">
    <property type="entry name" value="SH2_dom_sf"/>
</dbReference>
<keyword evidence="7 14" id="KW-0067">ATP-binding</keyword>
<evidence type="ECO:0000256" key="2">
    <source>
        <dbReference type="ARBA" id="ARBA00022553"/>
    </source>
</evidence>
<keyword evidence="6 15" id="KW-0418">Kinase</keyword>
<evidence type="ECO:0000256" key="14">
    <source>
        <dbReference type="PROSITE-ProRule" id="PRU10141"/>
    </source>
</evidence>
<reference evidence="20" key="1">
    <citation type="submission" date="2025-08" db="UniProtKB">
        <authorList>
            <consortium name="Ensembl"/>
        </authorList>
    </citation>
    <scope>IDENTIFICATION</scope>
</reference>
<evidence type="ECO:0000256" key="8">
    <source>
        <dbReference type="ARBA" id="ARBA00022999"/>
    </source>
</evidence>
<dbReference type="PROSITE" id="PS50001">
    <property type="entry name" value="SH2"/>
    <property type="match status" value="1"/>
</dbReference>
<dbReference type="PROSITE" id="PS50011">
    <property type="entry name" value="PROTEIN_KINASE_DOM"/>
    <property type="match status" value="1"/>
</dbReference>
<protein>
    <recommendedName>
        <fullName evidence="15">Tyrosine-protein kinase</fullName>
        <ecNumber evidence="15">2.7.10.2</ecNumber>
    </recommendedName>
</protein>
<feature type="binding site" evidence="14">
    <location>
        <position position="287"/>
    </location>
    <ligand>
        <name>ATP</name>
        <dbReference type="ChEBI" id="CHEBI:30616"/>
    </ligand>
</feature>
<dbReference type="InterPro" id="IPR017441">
    <property type="entry name" value="Protein_kinase_ATP_BS"/>
</dbReference>
<dbReference type="Gene3D" id="2.30.30.40">
    <property type="entry name" value="SH3 Domains"/>
    <property type="match status" value="1"/>
</dbReference>
<keyword evidence="9 15" id="KW-0829">Tyrosine-protein kinase</keyword>
<dbReference type="FunFam" id="3.30.200.20:FF:000053">
    <property type="entry name" value="Tyrosine-protein kinase"/>
    <property type="match status" value="1"/>
</dbReference>